<dbReference type="EMBL" id="LGCI01000010">
    <property type="protein sequence ID" value="KOY80732.1"/>
    <property type="molecule type" value="Genomic_DNA"/>
</dbReference>
<keyword evidence="3" id="KW-1185">Reference proteome</keyword>
<dbReference type="Gene3D" id="1.25.10.10">
    <property type="entry name" value="Leucine-rich Repeat Variant"/>
    <property type="match status" value="1"/>
</dbReference>
<dbReference type="Proteomes" id="UP000037977">
    <property type="component" value="Unassembled WGS sequence"/>
</dbReference>
<evidence type="ECO:0000313" key="2">
    <source>
        <dbReference type="EMBL" id="KOY80732.1"/>
    </source>
</evidence>
<accession>A0A0M9DI94</accession>
<feature type="domain" description="Scaffold protein Nfu/NifU N-terminal" evidence="1">
    <location>
        <begin position="4"/>
        <end position="90"/>
    </location>
</feature>
<dbReference type="SMART" id="SM00932">
    <property type="entry name" value="Nfu_N"/>
    <property type="match status" value="1"/>
</dbReference>
<dbReference type="InterPro" id="IPR011989">
    <property type="entry name" value="ARM-like"/>
</dbReference>
<gene>
    <name evidence="2" type="ORF">ADM90_16240</name>
</gene>
<dbReference type="InterPro" id="IPR016024">
    <property type="entry name" value="ARM-type_fold"/>
</dbReference>
<dbReference type="InterPro" id="IPR021133">
    <property type="entry name" value="HEAT_type_2"/>
</dbReference>
<protein>
    <submittedName>
        <fullName evidence="2">Virulence factor</fullName>
    </submittedName>
</protein>
<name>A0A0M9DI94_9BACI</name>
<dbReference type="Gene3D" id="3.30.1370.70">
    <property type="entry name" value="Scaffold protein Nfu/NifU, N-terminal domain"/>
    <property type="match status" value="1"/>
</dbReference>
<dbReference type="OrthoDB" id="420201at2"/>
<evidence type="ECO:0000259" key="1">
    <source>
        <dbReference type="SMART" id="SM00932"/>
    </source>
</evidence>
<dbReference type="PATRIC" id="fig|33935.3.peg.1999"/>
<dbReference type="InterPro" id="IPR004155">
    <property type="entry name" value="PBS_lyase_HEAT"/>
</dbReference>
<dbReference type="STRING" id="33935.ADM90_16240"/>
<sequence>MKIITIEPTPSPNSMKVVVDTELPFGKSYNFTKDNKHEATGEAAAILAIEGVKGVYHVADFFAVERNAKYAWEGILASIRQVLGEDVQAQDDTQIANEFYGEVYVHVQFYKQIPLQVKVFDNQREHRVSCGDRFVEAFNQIIESVVDENYIFQRKWIDYGVRYGELEEIAETVKQEINITYSAKRLAEIVAAINNDDEKAVVKTDKLKVTVEQFKQPEWEKRFQLLDQMADPELDDLALLDLALQDDQMSIRRLATVYLGMIEDVAVVPYLEKALQDKSAAVRRTAGDCMSDLGLVEFEEAIQKALQDKNKLVRWRAAMYLYEVGTEQSLPALKAAEDDKEFEVKLQIKMAIARIEQGEEAKGSVWKQMTESRQQ</sequence>
<dbReference type="Pfam" id="PF13769">
    <property type="entry name" value="Virulence_fact"/>
    <property type="match status" value="1"/>
</dbReference>
<dbReference type="SUPFAM" id="SSF48371">
    <property type="entry name" value="ARM repeat"/>
    <property type="match status" value="1"/>
</dbReference>
<dbReference type="InterPro" id="IPR014824">
    <property type="entry name" value="Nfu/NifU_N"/>
</dbReference>
<dbReference type="RefSeq" id="WP_053995976.1">
    <property type="nucleotide sequence ID" value="NZ_CP065643.1"/>
</dbReference>
<reference evidence="2 3" key="1">
    <citation type="submission" date="2015-07" db="EMBL/GenBank/DDBJ databases">
        <title>Genome sequencing project for genomic taxonomy and phylogenomics of Bacillus-like bacteria.</title>
        <authorList>
            <person name="Liu B."/>
            <person name="Wang J."/>
            <person name="Zhu Y."/>
            <person name="Liu G."/>
            <person name="Chen Q."/>
            <person name="Chen Z."/>
            <person name="Che J."/>
            <person name="Ge C."/>
            <person name="Shi H."/>
            <person name="Pan Z."/>
            <person name="Liu X."/>
        </authorList>
    </citation>
    <scope>NUCLEOTIDE SEQUENCE [LARGE SCALE GENOMIC DNA]</scope>
    <source>
        <strain evidence="2 3">DSM 54</strain>
    </source>
</reference>
<organism evidence="2 3">
    <name type="scientific">Lysinibacillus macroides</name>
    <dbReference type="NCBI Taxonomy" id="33935"/>
    <lineage>
        <taxon>Bacteria</taxon>
        <taxon>Bacillati</taxon>
        <taxon>Bacillota</taxon>
        <taxon>Bacilli</taxon>
        <taxon>Bacillales</taxon>
        <taxon>Bacillaceae</taxon>
        <taxon>Lysinibacillus</taxon>
    </lineage>
</organism>
<dbReference type="SMART" id="SM00567">
    <property type="entry name" value="EZ_HEAT"/>
    <property type="match status" value="3"/>
</dbReference>
<dbReference type="PROSITE" id="PS50077">
    <property type="entry name" value="HEAT_REPEAT"/>
    <property type="match status" value="1"/>
</dbReference>
<dbReference type="AlphaFoldDB" id="A0A0M9DI94"/>
<dbReference type="SUPFAM" id="SSF110836">
    <property type="entry name" value="Hypothetical protein SAV1430"/>
    <property type="match status" value="1"/>
</dbReference>
<dbReference type="Pfam" id="PF08712">
    <property type="entry name" value="Nfu_N"/>
    <property type="match status" value="1"/>
</dbReference>
<dbReference type="InterPro" id="IPR036498">
    <property type="entry name" value="Nfu/NifU_N_sf"/>
</dbReference>
<dbReference type="Pfam" id="PF13646">
    <property type="entry name" value="HEAT_2"/>
    <property type="match status" value="1"/>
</dbReference>
<evidence type="ECO:0000313" key="3">
    <source>
        <dbReference type="Proteomes" id="UP000037977"/>
    </source>
</evidence>
<comment type="caution">
    <text evidence="2">The sequence shown here is derived from an EMBL/GenBank/DDBJ whole genome shotgun (WGS) entry which is preliminary data.</text>
</comment>
<dbReference type="InterPro" id="IPR025989">
    <property type="entry name" value="Virulence_F_dom"/>
</dbReference>
<proteinExistence type="predicted"/>